<reference evidence="2" key="3">
    <citation type="submission" date="2021-05" db="UniProtKB">
        <authorList>
            <consortium name="EnsemblPlants"/>
        </authorList>
    </citation>
    <scope>IDENTIFICATION</scope>
    <source>
        <strain evidence="2">cv. B73</strain>
    </source>
</reference>
<organism evidence="2 3">
    <name type="scientific">Zea mays</name>
    <name type="common">Maize</name>
    <dbReference type="NCBI Taxonomy" id="4577"/>
    <lineage>
        <taxon>Eukaryota</taxon>
        <taxon>Viridiplantae</taxon>
        <taxon>Streptophyta</taxon>
        <taxon>Embryophyta</taxon>
        <taxon>Tracheophyta</taxon>
        <taxon>Spermatophyta</taxon>
        <taxon>Magnoliopsida</taxon>
        <taxon>Liliopsida</taxon>
        <taxon>Poales</taxon>
        <taxon>Poaceae</taxon>
        <taxon>PACMAD clade</taxon>
        <taxon>Panicoideae</taxon>
        <taxon>Andropogonodae</taxon>
        <taxon>Andropogoneae</taxon>
        <taxon>Tripsacinae</taxon>
        <taxon>Zea</taxon>
    </lineage>
</organism>
<feature type="compositionally biased region" description="Low complexity" evidence="1">
    <location>
        <begin position="581"/>
        <end position="592"/>
    </location>
</feature>
<feature type="region of interest" description="Disordered" evidence="1">
    <location>
        <begin position="539"/>
        <end position="767"/>
    </location>
</feature>
<protein>
    <submittedName>
        <fullName evidence="2">Sulfate transporter5</fullName>
    </submittedName>
</protein>
<evidence type="ECO:0000313" key="3">
    <source>
        <dbReference type="Proteomes" id="UP000007305"/>
    </source>
</evidence>
<feature type="compositionally biased region" description="Basic residues" evidence="1">
    <location>
        <begin position="682"/>
        <end position="703"/>
    </location>
</feature>
<name>A0A804R0T1_MAIZE</name>
<feature type="compositionally biased region" description="Low complexity" evidence="1">
    <location>
        <begin position="108"/>
        <end position="118"/>
    </location>
</feature>
<keyword evidence="3" id="KW-1185">Reference proteome</keyword>
<feature type="compositionally biased region" description="Basic and acidic residues" evidence="1">
    <location>
        <begin position="443"/>
        <end position="465"/>
    </location>
</feature>
<feature type="compositionally biased region" description="Basic and acidic residues" evidence="1">
    <location>
        <begin position="361"/>
        <end position="371"/>
    </location>
</feature>
<proteinExistence type="predicted"/>
<feature type="compositionally biased region" description="Basic residues" evidence="1">
    <location>
        <begin position="349"/>
        <end position="360"/>
    </location>
</feature>
<feature type="compositionally biased region" description="Basic residues" evidence="1">
    <location>
        <begin position="66"/>
        <end position="80"/>
    </location>
</feature>
<gene>
    <name evidence="2" type="primary">sfp5</name>
</gene>
<feature type="compositionally biased region" description="Basic residues" evidence="1">
    <location>
        <begin position="92"/>
        <end position="107"/>
    </location>
</feature>
<evidence type="ECO:0000256" key="1">
    <source>
        <dbReference type="SAM" id="MobiDB-lite"/>
    </source>
</evidence>
<feature type="compositionally biased region" description="Low complexity" evidence="1">
    <location>
        <begin position="138"/>
        <end position="161"/>
    </location>
</feature>
<dbReference type="InParanoid" id="A0A804R0T1"/>
<dbReference type="AlphaFoldDB" id="A0A804R0T1"/>
<feature type="region of interest" description="Disordered" evidence="1">
    <location>
        <begin position="204"/>
        <end position="225"/>
    </location>
</feature>
<feature type="compositionally biased region" description="Gly residues" evidence="1">
    <location>
        <begin position="720"/>
        <end position="735"/>
    </location>
</feature>
<dbReference type="EnsemblPlants" id="Zm00001eb377260_T001">
    <property type="protein sequence ID" value="Zm00001eb377260_P001"/>
    <property type="gene ID" value="Zm00001eb377260"/>
</dbReference>
<reference evidence="3" key="1">
    <citation type="journal article" date="2009" name="Science">
        <title>The B73 maize genome: complexity, diversity, and dynamics.</title>
        <authorList>
            <person name="Schnable P.S."/>
            <person name="Ware D."/>
            <person name="Fulton R.S."/>
            <person name="Stein J.C."/>
            <person name="Wei F."/>
            <person name="Pasternak S."/>
            <person name="Liang C."/>
            <person name="Zhang J."/>
            <person name="Fulton L."/>
            <person name="Graves T.A."/>
            <person name="Minx P."/>
            <person name="Reily A.D."/>
            <person name="Courtney L."/>
            <person name="Kruchowski S.S."/>
            <person name="Tomlinson C."/>
            <person name="Strong C."/>
            <person name="Delehaunty K."/>
            <person name="Fronick C."/>
            <person name="Courtney B."/>
            <person name="Rock S.M."/>
            <person name="Belter E."/>
            <person name="Du F."/>
            <person name="Kim K."/>
            <person name="Abbott R.M."/>
            <person name="Cotton M."/>
            <person name="Levy A."/>
            <person name="Marchetto P."/>
            <person name="Ochoa K."/>
            <person name="Jackson S.M."/>
            <person name="Gillam B."/>
            <person name="Chen W."/>
            <person name="Yan L."/>
            <person name="Higginbotham J."/>
            <person name="Cardenas M."/>
            <person name="Waligorski J."/>
            <person name="Applebaum E."/>
            <person name="Phelps L."/>
            <person name="Falcone J."/>
            <person name="Kanchi K."/>
            <person name="Thane T."/>
            <person name="Scimone A."/>
            <person name="Thane N."/>
            <person name="Henke J."/>
            <person name="Wang T."/>
            <person name="Ruppert J."/>
            <person name="Shah N."/>
            <person name="Rotter K."/>
            <person name="Hodges J."/>
            <person name="Ingenthron E."/>
            <person name="Cordes M."/>
            <person name="Kohlberg S."/>
            <person name="Sgro J."/>
            <person name="Delgado B."/>
            <person name="Mead K."/>
            <person name="Chinwalla A."/>
            <person name="Leonard S."/>
            <person name="Crouse K."/>
            <person name="Collura K."/>
            <person name="Kudrna D."/>
            <person name="Currie J."/>
            <person name="He R."/>
            <person name="Angelova A."/>
            <person name="Rajasekar S."/>
            <person name="Mueller T."/>
            <person name="Lomeli R."/>
            <person name="Scara G."/>
            <person name="Ko A."/>
            <person name="Delaney K."/>
            <person name="Wissotski M."/>
            <person name="Lopez G."/>
            <person name="Campos D."/>
            <person name="Braidotti M."/>
            <person name="Ashley E."/>
            <person name="Golser W."/>
            <person name="Kim H."/>
            <person name="Lee S."/>
            <person name="Lin J."/>
            <person name="Dujmic Z."/>
            <person name="Kim W."/>
            <person name="Talag J."/>
            <person name="Zuccolo A."/>
            <person name="Fan C."/>
            <person name="Sebastian A."/>
            <person name="Kramer M."/>
            <person name="Spiegel L."/>
            <person name="Nascimento L."/>
            <person name="Zutavern T."/>
            <person name="Miller B."/>
            <person name="Ambroise C."/>
            <person name="Muller S."/>
            <person name="Spooner W."/>
            <person name="Narechania A."/>
            <person name="Ren L."/>
            <person name="Wei S."/>
            <person name="Kumari S."/>
            <person name="Faga B."/>
            <person name="Levy M.J."/>
            <person name="McMahan L."/>
            <person name="Van Buren P."/>
            <person name="Vaughn M.W."/>
            <person name="Ying K."/>
            <person name="Yeh C.-T."/>
            <person name="Emrich S.J."/>
            <person name="Jia Y."/>
            <person name="Kalyanaraman A."/>
            <person name="Hsia A.-P."/>
            <person name="Barbazuk W.B."/>
            <person name="Baucom R.S."/>
            <person name="Brutnell T.P."/>
            <person name="Carpita N.C."/>
            <person name="Chaparro C."/>
            <person name="Chia J.-M."/>
            <person name="Deragon J.-M."/>
            <person name="Estill J.C."/>
            <person name="Fu Y."/>
            <person name="Jeddeloh J.A."/>
            <person name="Han Y."/>
            <person name="Lee H."/>
            <person name="Li P."/>
            <person name="Lisch D.R."/>
            <person name="Liu S."/>
            <person name="Liu Z."/>
            <person name="Nagel D.H."/>
            <person name="McCann M.C."/>
            <person name="SanMiguel P."/>
            <person name="Myers A.M."/>
            <person name="Nettleton D."/>
            <person name="Nguyen J."/>
            <person name="Penning B.W."/>
            <person name="Ponnala L."/>
            <person name="Schneider K.L."/>
            <person name="Schwartz D.C."/>
            <person name="Sharma A."/>
            <person name="Soderlund C."/>
            <person name="Springer N.M."/>
            <person name="Sun Q."/>
            <person name="Wang H."/>
            <person name="Waterman M."/>
            <person name="Westerman R."/>
            <person name="Wolfgruber T.K."/>
            <person name="Yang L."/>
            <person name="Yu Y."/>
            <person name="Zhang L."/>
            <person name="Zhou S."/>
            <person name="Zhu Q."/>
            <person name="Bennetzen J.L."/>
            <person name="Dawe R.K."/>
            <person name="Jiang J."/>
            <person name="Jiang N."/>
            <person name="Presting G.G."/>
            <person name="Wessler S.R."/>
            <person name="Aluru S."/>
            <person name="Martienssen R.A."/>
            <person name="Clifton S.W."/>
            <person name="McCombie W.R."/>
            <person name="Wing R.A."/>
            <person name="Wilson R.K."/>
        </authorList>
    </citation>
    <scope>NUCLEOTIDE SEQUENCE [LARGE SCALE GENOMIC DNA]</scope>
    <source>
        <strain evidence="3">cv. B73</strain>
    </source>
</reference>
<dbReference type="Gramene" id="Zm00001eb377260_T001">
    <property type="protein sequence ID" value="Zm00001eb377260_P001"/>
    <property type="gene ID" value="Zm00001eb377260"/>
</dbReference>
<evidence type="ECO:0000313" key="2">
    <source>
        <dbReference type="EnsemblPlants" id="Zm00001eb377260_P001"/>
    </source>
</evidence>
<feature type="compositionally biased region" description="Basic and acidic residues" evidence="1">
    <location>
        <begin position="542"/>
        <end position="553"/>
    </location>
</feature>
<feature type="compositionally biased region" description="Polar residues" evidence="1">
    <location>
        <begin position="30"/>
        <end position="47"/>
    </location>
</feature>
<feature type="region of interest" description="Disordered" evidence="1">
    <location>
        <begin position="332"/>
        <end position="388"/>
    </location>
</feature>
<feature type="compositionally biased region" description="Polar residues" evidence="1">
    <location>
        <begin position="1"/>
        <end position="10"/>
    </location>
</feature>
<feature type="compositionally biased region" description="Basic residues" evidence="1">
    <location>
        <begin position="205"/>
        <end position="215"/>
    </location>
</feature>
<reference evidence="2" key="2">
    <citation type="submission" date="2019-07" db="EMBL/GenBank/DDBJ databases">
        <authorList>
            <person name="Seetharam A."/>
            <person name="Woodhouse M."/>
            <person name="Cannon E."/>
        </authorList>
    </citation>
    <scope>NUCLEOTIDE SEQUENCE [LARGE SCALE GENOMIC DNA]</scope>
    <source>
        <strain evidence="2">cv. B73</strain>
    </source>
</reference>
<dbReference type="FunCoup" id="A0A804R0T1">
    <property type="interactions" value="473"/>
</dbReference>
<feature type="region of interest" description="Disordered" evidence="1">
    <location>
        <begin position="443"/>
        <end position="467"/>
    </location>
</feature>
<feature type="region of interest" description="Disordered" evidence="1">
    <location>
        <begin position="1"/>
        <end position="165"/>
    </location>
</feature>
<accession>A0A804R0T1</accession>
<dbReference type="Proteomes" id="UP000007305">
    <property type="component" value="Chromosome 9"/>
</dbReference>
<feature type="compositionally biased region" description="Basic residues" evidence="1">
    <location>
        <begin position="635"/>
        <end position="653"/>
    </location>
</feature>
<sequence length="767" mass="81264">IKTRVASPSRSLAPHSPYKSRRGLLLLPPQESSEPTRQQQTPPSFFTSLPLLQEASEGTQTDKAAHARVGRRRCRPAGRQHGREQQGGQPVVRRRGAAALCRRRRRGASATAGVASSGAGTGNPRARDAGRRRGVGAGAAQGVAAGAADDGEGAAAAPGRGVLPGRPAAPVQEPVVGAAPRAGAALLLPHLPVGVRLQPAPPALRPRRRPHHCQPRHPAGNQLRQARQPAANRWPIFQLRAAAHLRAAGELAGPGGGAGVHRVAGDGVHAPGRRVAGRAAAPLPAAGLHRHLLRRRLPGVPGIPQAGLHRGLPVQGDADGLHGRRRRHRVAAAAQGPARHLPLHLPHGIPRRHALRRQPPRRVEVADDRHGLRLPRHPPPHAPNQRQESKAFLGISRCSPGVGDHLHHPLLHLEIPQHQCYRHPPQGSEPSFGEHAQLQRLLRGADDQNRDHDRHPVLNRRDRSGQDLCVHQQLPGGREQGDDGDRADEHGGLLRLLLRDDGVLLPVGGELQRGLQDGVVQRRDGGGGAGDAAVPHAAVPLHPERDPGGDHHHGGGGAGGRARRRQAVEGGQAGLPGVRGGVPRRAAGVRADGPGRRRRHLALQGPAAGHPPQRRGGGPRPGDAELPQRGAVPRGRPRAGLPRRRRRVRRLLRQLHVPGGAGHALPPRRGGARAQVQPPLHPMRRPRHGRRRGDRHQRSRRAVRAQESPGQKKHRAGACQPGGVGGGEDVQLGGGRELRVGPPLLQRSGGRRGGGVQSGAALTTTTG</sequence>
<feature type="compositionally biased region" description="Gly residues" evidence="1">
    <location>
        <begin position="571"/>
        <end position="580"/>
    </location>
</feature>